<feature type="coiled-coil region" evidence="1">
    <location>
        <begin position="203"/>
        <end position="308"/>
    </location>
</feature>
<proteinExistence type="predicted"/>
<dbReference type="Proteomes" id="UP000692954">
    <property type="component" value="Unassembled WGS sequence"/>
</dbReference>
<accession>A0A8S1RDI6</accession>
<keyword evidence="1" id="KW-0175">Coiled coil</keyword>
<organism evidence="2 3">
    <name type="scientific">Paramecium sonneborni</name>
    <dbReference type="NCBI Taxonomy" id="65129"/>
    <lineage>
        <taxon>Eukaryota</taxon>
        <taxon>Sar</taxon>
        <taxon>Alveolata</taxon>
        <taxon>Ciliophora</taxon>
        <taxon>Intramacronucleata</taxon>
        <taxon>Oligohymenophorea</taxon>
        <taxon>Peniculida</taxon>
        <taxon>Parameciidae</taxon>
        <taxon>Paramecium</taxon>
    </lineage>
</organism>
<dbReference type="AlphaFoldDB" id="A0A8S1RDI6"/>
<gene>
    <name evidence="2" type="ORF">PSON_ATCC_30995.1.T1580096</name>
</gene>
<name>A0A8S1RDI6_9CILI</name>
<keyword evidence="3" id="KW-1185">Reference proteome</keyword>
<reference evidence="2" key="1">
    <citation type="submission" date="2021-01" db="EMBL/GenBank/DDBJ databases">
        <authorList>
            <consortium name="Genoscope - CEA"/>
            <person name="William W."/>
        </authorList>
    </citation>
    <scope>NUCLEOTIDE SEQUENCE</scope>
</reference>
<dbReference type="EMBL" id="CAJJDN010000158">
    <property type="protein sequence ID" value="CAD8125374.1"/>
    <property type="molecule type" value="Genomic_DNA"/>
</dbReference>
<dbReference type="OrthoDB" id="313059at2759"/>
<sequence length="485" mass="58057">MRRPQSPDTMIISFYDLDLPKNQTLRTYKVQYNTTILDIKQYIKNNLNDNYEILLYFEKDKQYNGDPNSYVIKLMGSLQNRQITYKKVLSKKLNYIQKQYQIDQNDDNKQFNNNSNIFERNTQSEHLSQPINKNQQAQSSWNQSSIIQAKGPSQQNYITKIGINEYIQNHNNQVNEFGNQNSQQFIFLYRIQNNQQSINQQQLQNLDQQNKELKYQNSQLKTKLQDYEKQLRQYENENQNIKKERDNQKQLNQQQNCKFFEDYQKLQTENSYLQNQLQITKQKFQQQIETLNKEIDDYKAQIKMKNVQISPKLESKKDQYSIESSSLLQSKYQNINQQQNNYRNKCGHYLDKSQIQAQVYFAINGNKIVQCNICQAPLQSKLCLLIEDYGKISLEIKSQIEIRNISQNIFRSLKYHEKIIKCENNNCQFFCIWQINQKQIQKYNTRQMVQTNGFCPICLKYSIISPSPEIQSPMYKTQQNFFRKS</sequence>
<comment type="caution">
    <text evidence="2">The sequence shown here is derived from an EMBL/GenBank/DDBJ whole genome shotgun (WGS) entry which is preliminary data.</text>
</comment>
<evidence type="ECO:0000313" key="3">
    <source>
        <dbReference type="Proteomes" id="UP000692954"/>
    </source>
</evidence>
<evidence type="ECO:0000313" key="2">
    <source>
        <dbReference type="EMBL" id="CAD8125374.1"/>
    </source>
</evidence>
<protein>
    <submittedName>
        <fullName evidence="2">Uncharacterized protein</fullName>
    </submittedName>
</protein>
<evidence type="ECO:0000256" key="1">
    <source>
        <dbReference type="SAM" id="Coils"/>
    </source>
</evidence>